<protein>
    <submittedName>
        <fullName evidence="1">Uncharacterized protein</fullName>
    </submittedName>
</protein>
<proteinExistence type="predicted"/>
<dbReference type="AlphaFoldDB" id="F9WPE4"/>
<evidence type="ECO:0000313" key="1">
    <source>
        <dbReference type="EMBL" id="CCD19421.1"/>
    </source>
</evidence>
<accession>F9WPE4</accession>
<dbReference type="Proteomes" id="UP000009027">
    <property type="component" value="Unassembled WGS sequence"/>
</dbReference>
<sequence>MTLVFLSREKSSLFPFSFCTNSEMPFRVHTFSCGFPGVSAKIPTTASLTASKTLVLPACTSLSFMAARLAVIISSRALVRCNSFSSRTVILIATVKPSSTYGDMSGESLAFFNVAIACASSSETLFLMLVAFALSNVKFFRVTRSSAAVAHSSLIRRLNTSATTYSAASAALCSNSRAFFKFWTATCRSWLIEATFLFTSSARDSNDVSVLLAMSNALAFSLPAKRRNSFVDVPILFKSLPLHPSLVVMSIPTSISSKRFFKLLFISSNSLSSLAKSTSTFEMLKFALPER</sequence>
<dbReference type="EMBL" id="CAEX01003391">
    <property type="protein sequence ID" value="CCD19421.1"/>
    <property type="molecule type" value="Genomic_DNA"/>
</dbReference>
<keyword evidence="2" id="KW-1185">Reference proteome</keyword>
<evidence type="ECO:0000313" key="2">
    <source>
        <dbReference type="Proteomes" id="UP000009027"/>
    </source>
</evidence>
<gene>
    <name evidence="1" type="ORF">TvY486_0021220</name>
</gene>
<organism evidence="1 2">
    <name type="scientific">Trypanosoma vivax (strain Y486)</name>
    <dbReference type="NCBI Taxonomy" id="1055687"/>
    <lineage>
        <taxon>Eukaryota</taxon>
        <taxon>Discoba</taxon>
        <taxon>Euglenozoa</taxon>
        <taxon>Kinetoplastea</taxon>
        <taxon>Metakinetoplastina</taxon>
        <taxon>Trypanosomatida</taxon>
        <taxon>Trypanosomatidae</taxon>
        <taxon>Trypanosoma</taxon>
        <taxon>Duttonella</taxon>
    </lineage>
</organism>
<reference evidence="1 2" key="1">
    <citation type="journal article" date="2012" name="Proc. Natl. Acad. Sci. U.S.A.">
        <title>Antigenic diversity is generated by distinct evolutionary mechanisms in African trypanosome species.</title>
        <authorList>
            <person name="Jackson A.P."/>
            <person name="Berry A."/>
            <person name="Aslett M."/>
            <person name="Allison H.C."/>
            <person name="Burton P."/>
            <person name="Vavrova-Anderson J."/>
            <person name="Brown R."/>
            <person name="Browne H."/>
            <person name="Corton N."/>
            <person name="Hauser H."/>
            <person name="Gamble J."/>
            <person name="Gilderthorp R."/>
            <person name="Marcello L."/>
            <person name="McQuillan J."/>
            <person name="Otto T.D."/>
            <person name="Quail M.A."/>
            <person name="Sanders M.J."/>
            <person name="van Tonder A."/>
            <person name="Ginger M.L."/>
            <person name="Field M.C."/>
            <person name="Barry J.D."/>
            <person name="Hertz-Fowler C."/>
            <person name="Berriman M."/>
        </authorList>
    </citation>
    <scope>NUCLEOTIDE SEQUENCE</scope>
    <source>
        <strain evidence="1 2">Y486</strain>
    </source>
</reference>
<name>F9WPE4_TRYVY</name>